<dbReference type="PANTHER" id="PTHR31099">
    <property type="entry name" value="OS06G0165300 PROTEIN"/>
    <property type="match status" value="1"/>
</dbReference>
<dbReference type="EMBL" id="QGKW02000717">
    <property type="protein sequence ID" value="KAF2598821.1"/>
    <property type="molecule type" value="Genomic_DNA"/>
</dbReference>
<evidence type="ECO:0000256" key="1">
    <source>
        <dbReference type="SAM" id="MobiDB-lite"/>
    </source>
</evidence>
<evidence type="ECO:0000313" key="3">
    <source>
        <dbReference type="Proteomes" id="UP000712281"/>
    </source>
</evidence>
<protein>
    <submittedName>
        <fullName evidence="2">Uncharacterized protein</fullName>
    </submittedName>
</protein>
<gene>
    <name evidence="2" type="ORF">F2Q68_00010372</name>
</gene>
<evidence type="ECO:0000313" key="2">
    <source>
        <dbReference type="EMBL" id="KAF2598821.1"/>
    </source>
</evidence>
<sequence length="640" mass="72419">MSIPKNIQIPRIAGELRGRHEGRLIDPTRRTDELDCIARSNSPNGRVGRLARSNSPNGRVGRWVFRSPGSVVRGLVRKASTKSHHDRSVPNGCSSQYDNIAPKVEFVEHSIDPEEANAYWVARGNLKPPRPGTWHPHPFHVDPVEGCLSRSCPNGLAAIRSFCRVPESVEFHLPVAGEVAESPPDGYFTCFEAYLMQFHLWFPLQEFIVRLFSRFGLSISQVNPCGFQHIVRILVLSYERGITLDVDHLDGMLMPIRNLAIVRLSPRNHMAIIAEFVSNFRDWKSFFFFVRIDNASMEESCIPILRTRWGRKVTNPLPPTPDGLYTIRDLLRHGPFFWATFNPERVRRAVALHRSRFQPDLPVEEGEESSMDGFVPHEAPAERRGSRTHKDKHIAVDDDGSDEECFPEDILGDYLNCGVSIDLDELLGSDVPVAEGGSGKGPEFTKASRMVNGGLLMMNRALNASSQEARMAQFRAEMAGKEIALLGDELERSRRCEGELTAKEIRRAYRRGKKEMDEVMKNRRAQFSCEFGKFKESYQALGAYRECRSTVGGLYFTQAPDYSFAAENVTQTRRMKERDRDFALPQIEERIWKQWEPILIFPDTVEAETGAPDDTGEVNQPSVPLNVNDYSVGGIDDRVL</sequence>
<comment type="caution">
    <text evidence="2">The sequence shown here is derived from an EMBL/GenBank/DDBJ whole genome shotgun (WGS) entry which is preliminary data.</text>
</comment>
<accession>A0A8S9KYN9</accession>
<reference evidence="2" key="1">
    <citation type="submission" date="2019-12" db="EMBL/GenBank/DDBJ databases">
        <title>Genome sequencing and annotation of Brassica cretica.</title>
        <authorList>
            <person name="Studholme D.J."/>
            <person name="Sarris P.F."/>
        </authorList>
    </citation>
    <scope>NUCLEOTIDE SEQUENCE</scope>
    <source>
        <strain evidence="2">PFS-001/15</strain>
        <tissue evidence="2">Leaf</tissue>
    </source>
</reference>
<feature type="region of interest" description="Disordered" evidence="1">
    <location>
        <begin position="361"/>
        <end position="401"/>
    </location>
</feature>
<proteinExistence type="predicted"/>
<name>A0A8S9KYN9_BRACR</name>
<dbReference type="Proteomes" id="UP000712281">
    <property type="component" value="Unassembled WGS sequence"/>
</dbReference>
<organism evidence="2 3">
    <name type="scientific">Brassica cretica</name>
    <name type="common">Mustard</name>
    <dbReference type="NCBI Taxonomy" id="69181"/>
    <lineage>
        <taxon>Eukaryota</taxon>
        <taxon>Viridiplantae</taxon>
        <taxon>Streptophyta</taxon>
        <taxon>Embryophyta</taxon>
        <taxon>Tracheophyta</taxon>
        <taxon>Spermatophyta</taxon>
        <taxon>Magnoliopsida</taxon>
        <taxon>eudicotyledons</taxon>
        <taxon>Gunneridae</taxon>
        <taxon>Pentapetalae</taxon>
        <taxon>rosids</taxon>
        <taxon>malvids</taxon>
        <taxon>Brassicales</taxon>
        <taxon>Brassicaceae</taxon>
        <taxon>Brassiceae</taxon>
        <taxon>Brassica</taxon>
    </lineage>
</organism>
<dbReference type="AlphaFoldDB" id="A0A8S9KYN9"/>
<dbReference type="PANTHER" id="PTHR31099:SF37">
    <property type="entry name" value="MYOSIN HEAVY CHAIN-LIKE PROTEIN"/>
    <property type="match status" value="1"/>
</dbReference>